<sequence>MSNDAKGMKFPDVSAKLSALPKKSLFERQKAELEAKRAREKEETDAVYQDFVKSFEDEAPVAPRSLEGMNSYGRGGPPRRHFPASSLRHSGPGTLGPAPSSLSHKRAHTTFPPSHHDHSKFANTLTPSEGDRTLEEERAAAKPTLLLASLPPGTSVSVIKALISPTLSVDSVKILGQPEQTATERKTSSALVTLASDSAASQIDATVSALQKKYLGFGHYLSISRHLSSAVLHSHIPSSSTASLPFGAKPTMPNPGTSLSRAPPPGQHPGGFAPPASYGPHVGRTGPTTQIEVTLPSDIRELRLIHNTIERILKEGLEFETLLMSRSEIQQDEKWSWLFDARSPGGVYYRWKLWQVMTDPKRRSMNKPAMILEDGLKWIAPKKDVLFEYVTRMDEFVEHPDYDSSDEENSDGEPDNADNDGPNYMTPLKKAKLVWLLARLPTTHAKLQLKQTAGITHFAITHAGTGANEVVDVIIRNVLNPVVYSAAIPHLDLENNIADLEGSAMDNPASKELLDTSPAKLVGLYVISDILSSASTSGVPKAWRYRQLFENALRSRKVFEHLGRLEKDFKWGRLKAEKWKRTVGFLLDLWEGWCCFTHSSQVHFKQVFEKPPLTEEELRIQEETEKANAERAAVAFARSKNRWKTVDADKRDGKFMSDTDGVPMENGTREDCHGVSIGDNALGHMSGASYGHDNPNDADHAAIEASDLDIGVGKPMTETLLGNDDTQTQQPHSSDKLKQLPGQQETGTRRLKPRPKAEDMFASDSE</sequence>
<feature type="compositionally biased region" description="Acidic residues" evidence="2">
    <location>
        <begin position="403"/>
        <end position="418"/>
    </location>
</feature>
<keyword evidence="1" id="KW-0694">RNA-binding</keyword>
<evidence type="ECO:0000256" key="1">
    <source>
        <dbReference type="ARBA" id="ARBA00022884"/>
    </source>
</evidence>
<evidence type="ECO:0008006" key="7">
    <source>
        <dbReference type="Google" id="ProtNLM"/>
    </source>
</evidence>
<dbReference type="Gene3D" id="1.10.10.790">
    <property type="entry name" value="Surp module"/>
    <property type="match status" value="1"/>
</dbReference>
<dbReference type="PROSITE" id="PS50128">
    <property type="entry name" value="SURP"/>
    <property type="match status" value="1"/>
</dbReference>
<accession>A0A9W9GZZ6</accession>
<evidence type="ECO:0000313" key="5">
    <source>
        <dbReference type="EMBL" id="KAJ5135102.1"/>
    </source>
</evidence>
<dbReference type="InterPro" id="IPR035967">
    <property type="entry name" value="SWAP/Surp_sf"/>
</dbReference>
<dbReference type="InterPro" id="IPR006569">
    <property type="entry name" value="CID_dom"/>
</dbReference>
<feature type="region of interest" description="Disordered" evidence="2">
    <location>
        <begin position="240"/>
        <end position="289"/>
    </location>
</feature>
<dbReference type="AlphaFoldDB" id="A0A9W9GZZ6"/>
<evidence type="ECO:0000313" key="6">
    <source>
        <dbReference type="Proteomes" id="UP001149079"/>
    </source>
</evidence>
<evidence type="ECO:0000259" key="3">
    <source>
        <dbReference type="PROSITE" id="PS50128"/>
    </source>
</evidence>
<gene>
    <name evidence="5" type="ORF">N7515_004380</name>
</gene>
<dbReference type="EMBL" id="JAPQKL010000004">
    <property type="protein sequence ID" value="KAJ5135102.1"/>
    <property type="molecule type" value="Genomic_DNA"/>
</dbReference>
<evidence type="ECO:0000256" key="2">
    <source>
        <dbReference type="SAM" id="MobiDB-lite"/>
    </source>
</evidence>
<organism evidence="5 6">
    <name type="scientific">Penicillium bovifimosum</name>
    <dbReference type="NCBI Taxonomy" id="126998"/>
    <lineage>
        <taxon>Eukaryota</taxon>
        <taxon>Fungi</taxon>
        <taxon>Dikarya</taxon>
        <taxon>Ascomycota</taxon>
        <taxon>Pezizomycotina</taxon>
        <taxon>Eurotiomycetes</taxon>
        <taxon>Eurotiomycetidae</taxon>
        <taxon>Eurotiales</taxon>
        <taxon>Aspergillaceae</taxon>
        <taxon>Penicillium</taxon>
    </lineage>
</organism>
<dbReference type="GO" id="GO:0005634">
    <property type="term" value="C:nucleus"/>
    <property type="evidence" value="ECO:0007669"/>
    <property type="project" value="TreeGrafter"/>
</dbReference>
<reference evidence="5" key="1">
    <citation type="submission" date="2022-11" db="EMBL/GenBank/DDBJ databases">
        <authorList>
            <person name="Petersen C."/>
        </authorList>
    </citation>
    <scope>NUCLEOTIDE SEQUENCE</scope>
    <source>
        <strain evidence="5">IBT 22155</strain>
    </source>
</reference>
<dbReference type="Pfam" id="PF01805">
    <property type="entry name" value="Surp"/>
    <property type="match status" value="1"/>
</dbReference>
<reference evidence="5" key="2">
    <citation type="journal article" date="2023" name="IMA Fungus">
        <title>Comparative genomic study of the Penicillium genus elucidates a diverse pangenome and 15 lateral gene transfer events.</title>
        <authorList>
            <person name="Petersen C."/>
            <person name="Sorensen T."/>
            <person name="Nielsen M.R."/>
            <person name="Sondergaard T.E."/>
            <person name="Sorensen J.L."/>
            <person name="Fitzpatrick D.A."/>
            <person name="Frisvad J.C."/>
            <person name="Nielsen K.L."/>
        </authorList>
    </citation>
    <scope>NUCLEOTIDE SEQUENCE</scope>
    <source>
        <strain evidence="5">IBT 22155</strain>
    </source>
</reference>
<dbReference type="SMART" id="SM00648">
    <property type="entry name" value="SWAP"/>
    <property type="match status" value="1"/>
</dbReference>
<feature type="domain" description="CID" evidence="4">
    <location>
        <begin position="425"/>
        <end position="612"/>
    </location>
</feature>
<proteinExistence type="predicted"/>
<dbReference type="PROSITE" id="PS51391">
    <property type="entry name" value="CID"/>
    <property type="match status" value="1"/>
</dbReference>
<name>A0A9W9GZZ6_9EURO</name>
<dbReference type="Gene3D" id="1.25.40.90">
    <property type="match status" value="1"/>
</dbReference>
<dbReference type="InterPro" id="IPR008942">
    <property type="entry name" value="ENTH_VHS"/>
</dbReference>
<dbReference type="InterPro" id="IPR000061">
    <property type="entry name" value="Surp"/>
</dbReference>
<dbReference type="RefSeq" id="XP_056522074.1">
    <property type="nucleotide sequence ID" value="XM_056665124.1"/>
</dbReference>
<dbReference type="PANTHER" id="PTHR23140:SF0">
    <property type="entry name" value="U2 SNRNP-ASSOCIATED SURP MOTIF-CONTAINING PROTEIN"/>
    <property type="match status" value="1"/>
</dbReference>
<feature type="domain" description="SURP motif" evidence="3">
    <location>
        <begin position="304"/>
        <end position="349"/>
    </location>
</feature>
<protein>
    <recommendedName>
        <fullName evidence="7">CID domain-containing protein</fullName>
    </recommendedName>
</protein>
<feature type="region of interest" description="Disordered" evidence="2">
    <location>
        <begin position="58"/>
        <end position="129"/>
    </location>
</feature>
<feature type="region of interest" description="Disordered" evidence="2">
    <location>
        <begin position="713"/>
        <end position="766"/>
    </location>
</feature>
<comment type="caution">
    <text evidence="5">The sequence shown here is derived from an EMBL/GenBank/DDBJ whole genome shotgun (WGS) entry which is preliminary data.</text>
</comment>
<dbReference type="GeneID" id="81404294"/>
<dbReference type="InterPro" id="IPR051485">
    <property type="entry name" value="SR-CTD_assoc_factor"/>
</dbReference>
<evidence type="ECO:0000259" key="4">
    <source>
        <dbReference type="PROSITE" id="PS51391"/>
    </source>
</evidence>
<dbReference type="GO" id="GO:0006396">
    <property type="term" value="P:RNA processing"/>
    <property type="evidence" value="ECO:0007669"/>
    <property type="project" value="InterPro"/>
</dbReference>
<feature type="region of interest" description="Disordered" evidence="2">
    <location>
        <begin position="651"/>
        <end position="678"/>
    </location>
</feature>
<dbReference type="Proteomes" id="UP001149079">
    <property type="component" value="Unassembled WGS sequence"/>
</dbReference>
<dbReference type="SUPFAM" id="SSF109905">
    <property type="entry name" value="Surp module (SWAP domain)"/>
    <property type="match status" value="1"/>
</dbReference>
<feature type="region of interest" description="Disordered" evidence="2">
    <location>
        <begin position="400"/>
        <end position="423"/>
    </location>
</feature>
<dbReference type="OrthoDB" id="377209at2759"/>
<dbReference type="GO" id="GO:0003723">
    <property type="term" value="F:RNA binding"/>
    <property type="evidence" value="ECO:0007669"/>
    <property type="project" value="UniProtKB-KW"/>
</dbReference>
<keyword evidence="6" id="KW-1185">Reference proteome</keyword>
<dbReference type="PANTHER" id="PTHR23140">
    <property type="entry name" value="RNA PROCESSING PROTEIN LD23810P"/>
    <property type="match status" value="1"/>
</dbReference>